<organism evidence="2 3">
    <name type="scientific">Stachybotrys chartarum (strain CBS 109288 / IBT 7711)</name>
    <name type="common">Toxic black mold</name>
    <name type="synonym">Stilbospora chartarum</name>
    <dbReference type="NCBI Taxonomy" id="1280523"/>
    <lineage>
        <taxon>Eukaryota</taxon>
        <taxon>Fungi</taxon>
        <taxon>Dikarya</taxon>
        <taxon>Ascomycota</taxon>
        <taxon>Pezizomycotina</taxon>
        <taxon>Sordariomycetes</taxon>
        <taxon>Hypocreomycetidae</taxon>
        <taxon>Hypocreales</taxon>
        <taxon>Stachybotryaceae</taxon>
        <taxon>Stachybotrys</taxon>
    </lineage>
</organism>
<dbReference type="HOGENOM" id="CLU_110355_2_4_1"/>
<dbReference type="Pfam" id="PF03795">
    <property type="entry name" value="YCII"/>
    <property type="match status" value="1"/>
</dbReference>
<proteinExistence type="predicted"/>
<feature type="domain" description="YCII-related" evidence="1">
    <location>
        <begin position="14"/>
        <end position="101"/>
    </location>
</feature>
<evidence type="ECO:0000259" key="1">
    <source>
        <dbReference type="Pfam" id="PF03795"/>
    </source>
</evidence>
<dbReference type="PANTHER" id="PTHR33606">
    <property type="entry name" value="PROTEIN YCII"/>
    <property type="match status" value="1"/>
</dbReference>
<dbReference type="Proteomes" id="UP000028045">
    <property type="component" value="Unassembled WGS sequence"/>
</dbReference>
<gene>
    <name evidence="2" type="ORF">S7711_00143</name>
</gene>
<accession>A0A084B3K3</accession>
<dbReference type="EMBL" id="KL648097">
    <property type="protein sequence ID" value="KEY72132.1"/>
    <property type="molecule type" value="Genomic_DNA"/>
</dbReference>
<name>A0A084B3K3_STACB</name>
<dbReference type="PANTHER" id="PTHR33606:SF3">
    <property type="entry name" value="PROTEIN YCII"/>
    <property type="match status" value="1"/>
</dbReference>
<sequence length="116" mass="12691">MASSSTSGKRSFEFLVVVPDKPGVQAKRLEVRSQHFANMKPFVDSGAWKMGGAILNEVPAGDDASTFDFAGSTLVCVAESKEEIVEQLKKDIYATSGVWDVDQAQIWPLKCAFRHP</sequence>
<dbReference type="InterPro" id="IPR005545">
    <property type="entry name" value="YCII"/>
</dbReference>
<dbReference type="InterPro" id="IPR051807">
    <property type="entry name" value="Sec-metab_biosynth-assoc"/>
</dbReference>
<evidence type="ECO:0000313" key="3">
    <source>
        <dbReference type="Proteomes" id="UP000028045"/>
    </source>
</evidence>
<reference evidence="2 3" key="1">
    <citation type="journal article" date="2014" name="BMC Genomics">
        <title>Comparative genome sequencing reveals chemotype-specific gene clusters in the toxigenic black mold Stachybotrys.</title>
        <authorList>
            <person name="Semeiks J."/>
            <person name="Borek D."/>
            <person name="Otwinowski Z."/>
            <person name="Grishin N.V."/>
        </authorList>
    </citation>
    <scope>NUCLEOTIDE SEQUENCE [LARGE SCALE GENOMIC DNA]</scope>
    <source>
        <strain evidence="3">CBS 109288 / IBT 7711</strain>
    </source>
</reference>
<evidence type="ECO:0000313" key="2">
    <source>
        <dbReference type="EMBL" id="KEY72132.1"/>
    </source>
</evidence>
<dbReference type="InterPro" id="IPR011008">
    <property type="entry name" value="Dimeric_a/b-barrel"/>
</dbReference>
<protein>
    <recommendedName>
        <fullName evidence="1">YCII-related domain-containing protein</fullName>
    </recommendedName>
</protein>
<keyword evidence="3" id="KW-1185">Reference proteome</keyword>
<dbReference type="SUPFAM" id="SSF54909">
    <property type="entry name" value="Dimeric alpha+beta barrel"/>
    <property type="match status" value="1"/>
</dbReference>
<dbReference type="AlphaFoldDB" id="A0A084B3K3"/>
<dbReference type="Gene3D" id="3.30.70.1060">
    <property type="entry name" value="Dimeric alpha+beta barrel"/>
    <property type="match status" value="1"/>
</dbReference>
<dbReference type="OrthoDB" id="5519740at2759"/>